<protein>
    <submittedName>
        <fullName evidence="2">Uncharacterized protein</fullName>
    </submittedName>
</protein>
<sequence>MINDTVVKQAPEMAAAKSRTGFMSLSSELRNRIYELALISTEVDSNLIDPRNRHGNDGPETFYNHPGICIQHCAIPSYAECAYQTYWGWRSHLRQQPPITRVSRQIRSETLPMFYGMNEFLVYNGTGYGGIDFTEAFESLKAIGKRNAGHIKSLTVLMVDYMADYECEDVSRMFEKHGVCKEAVLVCVNTADQQSAGEFEPCVHEAEDDEDDEDAEEASTPLVFSVAPSSALRQDQTSQDLTTEGMKRE</sequence>
<dbReference type="EMBL" id="CP090171">
    <property type="protein sequence ID" value="UJO22206.1"/>
    <property type="molecule type" value="Genomic_DNA"/>
</dbReference>
<dbReference type="RefSeq" id="XP_047766572.1">
    <property type="nucleotide sequence ID" value="XM_047908226.1"/>
</dbReference>
<accession>A0A9Q8PGS2</accession>
<dbReference type="InterPro" id="IPR038883">
    <property type="entry name" value="AN11006-like"/>
</dbReference>
<gene>
    <name evidence="2" type="ORF">CLAFUR5_09078</name>
</gene>
<evidence type="ECO:0000313" key="2">
    <source>
        <dbReference type="EMBL" id="UJO22206.1"/>
    </source>
</evidence>
<dbReference type="PANTHER" id="PTHR42085">
    <property type="entry name" value="F-BOX DOMAIN-CONTAINING PROTEIN"/>
    <property type="match status" value="1"/>
</dbReference>
<dbReference type="PANTHER" id="PTHR42085:SF2">
    <property type="entry name" value="F-BOX DOMAIN-CONTAINING PROTEIN"/>
    <property type="match status" value="1"/>
</dbReference>
<dbReference type="GeneID" id="71988956"/>
<reference evidence="2" key="2">
    <citation type="journal article" date="2022" name="Microb. Genom.">
        <title>A chromosome-scale genome assembly of the tomato pathogen Cladosporium fulvum reveals a compartmentalized genome architecture and the presence of a dispensable chromosome.</title>
        <authorList>
            <person name="Zaccaron A.Z."/>
            <person name="Chen L.H."/>
            <person name="Samaras A."/>
            <person name="Stergiopoulos I."/>
        </authorList>
    </citation>
    <scope>NUCLEOTIDE SEQUENCE</scope>
    <source>
        <strain evidence="2">Race5_Kim</strain>
    </source>
</reference>
<keyword evidence="3" id="KW-1185">Reference proteome</keyword>
<feature type="compositionally biased region" description="Acidic residues" evidence="1">
    <location>
        <begin position="206"/>
        <end position="217"/>
    </location>
</feature>
<reference evidence="2" key="1">
    <citation type="submission" date="2021-12" db="EMBL/GenBank/DDBJ databases">
        <authorList>
            <person name="Zaccaron A."/>
            <person name="Stergiopoulos I."/>
        </authorList>
    </citation>
    <scope>NUCLEOTIDE SEQUENCE</scope>
    <source>
        <strain evidence="2">Race5_Kim</strain>
    </source>
</reference>
<dbReference type="Proteomes" id="UP000756132">
    <property type="component" value="Chromosome 9"/>
</dbReference>
<dbReference type="AlphaFoldDB" id="A0A9Q8PGS2"/>
<dbReference type="KEGG" id="ffu:CLAFUR5_09078"/>
<name>A0A9Q8PGS2_PASFU</name>
<proteinExistence type="predicted"/>
<organism evidence="2 3">
    <name type="scientific">Passalora fulva</name>
    <name type="common">Tomato leaf mold</name>
    <name type="synonym">Cladosporium fulvum</name>
    <dbReference type="NCBI Taxonomy" id="5499"/>
    <lineage>
        <taxon>Eukaryota</taxon>
        <taxon>Fungi</taxon>
        <taxon>Dikarya</taxon>
        <taxon>Ascomycota</taxon>
        <taxon>Pezizomycotina</taxon>
        <taxon>Dothideomycetes</taxon>
        <taxon>Dothideomycetidae</taxon>
        <taxon>Mycosphaerellales</taxon>
        <taxon>Mycosphaerellaceae</taxon>
        <taxon>Fulvia</taxon>
    </lineage>
</organism>
<evidence type="ECO:0000256" key="1">
    <source>
        <dbReference type="SAM" id="MobiDB-lite"/>
    </source>
</evidence>
<evidence type="ECO:0000313" key="3">
    <source>
        <dbReference type="Proteomes" id="UP000756132"/>
    </source>
</evidence>
<dbReference type="OrthoDB" id="3650897at2759"/>
<feature type="region of interest" description="Disordered" evidence="1">
    <location>
        <begin position="198"/>
        <end position="249"/>
    </location>
</feature>
<feature type="compositionally biased region" description="Polar residues" evidence="1">
    <location>
        <begin position="227"/>
        <end position="242"/>
    </location>
</feature>